<sequence length="64" mass="7532">MVPNSFTISVVLGRWILETSELRGEIPRLFHSYHRHKEHQSQPFGLTSEENVFARCLMCKNIFL</sequence>
<proteinExistence type="predicted"/>
<dbReference type="Proteomes" id="UP000076962">
    <property type="component" value="Unassembled WGS sequence"/>
</dbReference>
<comment type="caution">
    <text evidence="1">The sequence shown here is derived from an EMBL/GenBank/DDBJ whole genome shotgun (WGS) entry which is preliminary data.</text>
</comment>
<protein>
    <submittedName>
        <fullName evidence="1">Uncharacterized protein</fullName>
    </submittedName>
</protein>
<evidence type="ECO:0000313" key="1">
    <source>
        <dbReference type="EMBL" id="OAD21367.1"/>
    </source>
</evidence>
<gene>
    <name evidence="1" type="ORF">THIOM_002866</name>
</gene>
<organism evidence="1 2">
    <name type="scientific">Candidatus Thiomargarita nelsonii</name>
    <dbReference type="NCBI Taxonomy" id="1003181"/>
    <lineage>
        <taxon>Bacteria</taxon>
        <taxon>Pseudomonadati</taxon>
        <taxon>Pseudomonadota</taxon>
        <taxon>Gammaproteobacteria</taxon>
        <taxon>Thiotrichales</taxon>
        <taxon>Thiotrichaceae</taxon>
        <taxon>Thiomargarita</taxon>
    </lineage>
</organism>
<evidence type="ECO:0000313" key="2">
    <source>
        <dbReference type="Proteomes" id="UP000076962"/>
    </source>
</evidence>
<reference evidence="1 2" key="1">
    <citation type="submission" date="2016-05" db="EMBL/GenBank/DDBJ databases">
        <title>Single-cell genome of chain-forming Candidatus Thiomargarita nelsonii and comparison to other large sulfur-oxidizing bacteria.</title>
        <authorList>
            <person name="Winkel M."/>
            <person name="Salman V."/>
            <person name="Woyke T."/>
            <person name="Schulz-Vogt H."/>
            <person name="Richter M."/>
            <person name="Flood B."/>
            <person name="Bailey J."/>
            <person name="Amann R."/>
            <person name="Mussmann M."/>
        </authorList>
    </citation>
    <scope>NUCLEOTIDE SEQUENCE [LARGE SCALE GENOMIC DNA]</scope>
    <source>
        <strain evidence="1 2">THI036</strain>
    </source>
</reference>
<dbReference type="AlphaFoldDB" id="A0A176S0A7"/>
<name>A0A176S0A7_9GAMM</name>
<keyword evidence="2" id="KW-1185">Reference proteome</keyword>
<dbReference type="EMBL" id="LUTY01001682">
    <property type="protein sequence ID" value="OAD21367.1"/>
    <property type="molecule type" value="Genomic_DNA"/>
</dbReference>
<accession>A0A176S0A7</accession>